<accession>A0A2J5HFT7</accession>
<dbReference type="OrthoDB" id="10497965at2759"/>
<protein>
    <submittedName>
        <fullName evidence="1">Uncharacterized protein</fullName>
    </submittedName>
</protein>
<dbReference type="Proteomes" id="UP000235023">
    <property type="component" value="Unassembled WGS sequence"/>
</dbReference>
<dbReference type="AlphaFoldDB" id="A0A2J5HFT7"/>
<sequence length="89" mass="9780">MPHVAASCFIMIPTPRREELKEVTAFPARMGYTECIESHTGGPSVSSSTPRPTPRYVKYSASPSLEPPYTLLSFPFLSLPKPPLCTLDP</sequence>
<dbReference type="EMBL" id="KZ559637">
    <property type="protein sequence ID" value="PLN75776.1"/>
    <property type="molecule type" value="Genomic_DNA"/>
</dbReference>
<organism evidence="1 2">
    <name type="scientific">Aspergillus taichungensis</name>
    <dbReference type="NCBI Taxonomy" id="482145"/>
    <lineage>
        <taxon>Eukaryota</taxon>
        <taxon>Fungi</taxon>
        <taxon>Dikarya</taxon>
        <taxon>Ascomycota</taxon>
        <taxon>Pezizomycotina</taxon>
        <taxon>Eurotiomycetes</taxon>
        <taxon>Eurotiomycetidae</taxon>
        <taxon>Eurotiales</taxon>
        <taxon>Aspergillaceae</taxon>
        <taxon>Aspergillus</taxon>
        <taxon>Aspergillus subgen. Circumdati</taxon>
    </lineage>
</organism>
<evidence type="ECO:0000313" key="2">
    <source>
        <dbReference type="Proteomes" id="UP000235023"/>
    </source>
</evidence>
<reference evidence="2" key="1">
    <citation type="submission" date="2017-12" db="EMBL/GenBank/DDBJ databases">
        <authorList>
            <consortium name="DOE Joint Genome Institute"/>
            <person name="Mondo S.J."/>
            <person name="Kjaerbolling I."/>
            <person name="Vesth T.C."/>
            <person name="Frisvad J.C."/>
            <person name="Nybo J.L."/>
            <person name="Theobald S."/>
            <person name="Kuo A."/>
            <person name="Bowyer P."/>
            <person name="Matsuda Y."/>
            <person name="Lyhne E.K."/>
            <person name="Kogle M.E."/>
            <person name="Clum A."/>
            <person name="Lipzen A."/>
            <person name="Salamov A."/>
            <person name="Ngan C.Y."/>
            <person name="Daum C."/>
            <person name="Chiniquy J."/>
            <person name="Barry K."/>
            <person name="LaButti K."/>
            <person name="Haridas S."/>
            <person name="Simmons B.A."/>
            <person name="Magnuson J.K."/>
            <person name="Mortensen U.H."/>
            <person name="Larsen T.O."/>
            <person name="Grigoriev I.V."/>
            <person name="Baker S.E."/>
            <person name="Andersen M.R."/>
            <person name="Nordberg H.P."/>
            <person name="Cantor M.N."/>
            <person name="Hua S.X."/>
        </authorList>
    </citation>
    <scope>NUCLEOTIDE SEQUENCE [LARGE SCALE GENOMIC DNA]</scope>
    <source>
        <strain evidence="2">IBT 19404</strain>
    </source>
</reference>
<evidence type="ECO:0000313" key="1">
    <source>
        <dbReference type="EMBL" id="PLN75776.1"/>
    </source>
</evidence>
<gene>
    <name evidence="1" type="ORF">BDW42DRAFT_189052</name>
</gene>
<name>A0A2J5HFT7_9EURO</name>
<keyword evidence="2" id="KW-1185">Reference proteome</keyword>
<proteinExistence type="predicted"/>